<dbReference type="Gene3D" id="1.10.3270.10">
    <property type="entry name" value="HMGR, N-terminal domain"/>
    <property type="match status" value="1"/>
</dbReference>
<feature type="transmembrane region" description="Helical" evidence="9">
    <location>
        <begin position="272"/>
        <end position="292"/>
    </location>
</feature>
<accession>A0A1B7NY41</accession>
<dbReference type="UniPathway" id="UPA00058">
    <property type="reaction ID" value="UER00103"/>
</dbReference>
<dbReference type="GO" id="GO:0008299">
    <property type="term" value="P:isoprenoid biosynthetic process"/>
    <property type="evidence" value="ECO:0007669"/>
    <property type="project" value="InterPro"/>
</dbReference>
<name>A0A1B7NY41_9EURO</name>
<proteinExistence type="inferred from homology"/>
<gene>
    <name evidence="11" type="ORF">ACJ72_03967</name>
</gene>
<dbReference type="FunFam" id="3.90.770.10:FF:000001">
    <property type="entry name" value="3-hydroxy-3-methylglutaryl coenzyme A reductase"/>
    <property type="match status" value="1"/>
</dbReference>
<dbReference type="InterPro" id="IPR053958">
    <property type="entry name" value="HMGCR/SNAP/NPC1-like_SSD"/>
</dbReference>
<keyword evidence="4 9" id="KW-0256">Endoplasmic reticulum</keyword>
<dbReference type="PANTHER" id="PTHR10572:SF24">
    <property type="entry name" value="3-HYDROXY-3-METHYLGLUTARYL-COENZYME A REDUCTASE"/>
    <property type="match status" value="1"/>
</dbReference>
<comment type="catalytic activity">
    <reaction evidence="9">
        <text>(R)-mevalonate + 2 NADP(+) + CoA = (3S)-3-hydroxy-3-methylglutaryl-CoA + 2 NADPH + 2 H(+)</text>
        <dbReference type="Rhea" id="RHEA:15989"/>
        <dbReference type="ChEBI" id="CHEBI:15378"/>
        <dbReference type="ChEBI" id="CHEBI:36464"/>
        <dbReference type="ChEBI" id="CHEBI:43074"/>
        <dbReference type="ChEBI" id="CHEBI:57287"/>
        <dbReference type="ChEBI" id="CHEBI:57783"/>
        <dbReference type="ChEBI" id="CHEBI:58349"/>
        <dbReference type="EC" id="1.1.1.34"/>
    </reaction>
</comment>
<feature type="transmembrane region" description="Helical" evidence="9">
    <location>
        <begin position="492"/>
        <end position="513"/>
    </location>
</feature>
<dbReference type="Pfam" id="PF12349">
    <property type="entry name" value="Sterol-sensing"/>
    <property type="match status" value="1"/>
</dbReference>
<keyword evidence="12" id="KW-1185">Reference proteome</keyword>
<dbReference type="NCBIfam" id="TIGR00533">
    <property type="entry name" value="HMG_CoA_R_NADP"/>
    <property type="match status" value="1"/>
</dbReference>
<keyword evidence="3 9" id="KW-0812">Transmembrane</keyword>
<evidence type="ECO:0000256" key="9">
    <source>
        <dbReference type="RuleBase" id="RU361219"/>
    </source>
</evidence>
<dbReference type="Gene3D" id="3.30.70.420">
    <property type="entry name" value="Hydroxymethylglutaryl-CoA reductase, class I/II, NAD/NADP-binding domain"/>
    <property type="match status" value="1"/>
</dbReference>
<organism evidence="11 12">
    <name type="scientific">Emergomyces africanus</name>
    <dbReference type="NCBI Taxonomy" id="1955775"/>
    <lineage>
        <taxon>Eukaryota</taxon>
        <taxon>Fungi</taxon>
        <taxon>Dikarya</taxon>
        <taxon>Ascomycota</taxon>
        <taxon>Pezizomycotina</taxon>
        <taxon>Eurotiomycetes</taxon>
        <taxon>Eurotiomycetidae</taxon>
        <taxon>Onygenales</taxon>
        <taxon>Ajellomycetaceae</taxon>
        <taxon>Emergomyces</taxon>
    </lineage>
</organism>
<evidence type="ECO:0000256" key="6">
    <source>
        <dbReference type="ARBA" id="ARBA00022989"/>
    </source>
</evidence>
<protein>
    <recommendedName>
        <fullName evidence="9">3-hydroxy-3-methylglutaryl coenzyme A reductase</fullName>
        <shortName evidence="9">HMG-CoA reductase</shortName>
        <ecNumber evidence="9">1.1.1.34</ecNumber>
    </recommendedName>
</protein>
<feature type="transmembrane region" description="Helical" evidence="9">
    <location>
        <begin position="374"/>
        <end position="393"/>
    </location>
</feature>
<dbReference type="GO" id="GO:0005789">
    <property type="term" value="C:endoplasmic reticulum membrane"/>
    <property type="evidence" value="ECO:0007669"/>
    <property type="project" value="UniProtKB-SubCell"/>
</dbReference>
<dbReference type="PROSITE" id="PS50156">
    <property type="entry name" value="SSD"/>
    <property type="match status" value="1"/>
</dbReference>
<reference evidence="11 12" key="1">
    <citation type="submission" date="2015-07" db="EMBL/GenBank/DDBJ databases">
        <title>Emmonsia species relationships and genome sequence.</title>
        <authorList>
            <person name="Cuomo C.A."/>
            <person name="Schwartz I.S."/>
            <person name="Kenyon C."/>
            <person name="de Hoog G.S."/>
            <person name="Govender N.P."/>
            <person name="Botha A."/>
            <person name="Moreno L."/>
            <person name="de Vries M."/>
            <person name="Munoz J.F."/>
            <person name="Stielow J.B."/>
        </authorList>
    </citation>
    <scope>NUCLEOTIDE SEQUENCE [LARGE SCALE GENOMIC DNA]</scope>
    <source>
        <strain evidence="11 12">CBS 136260</strain>
    </source>
</reference>
<keyword evidence="8 9" id="KW-0472">Membrane</keyword>
<dbReference type="InterPro" id="IPR025583">
    <property type="entry name" value="HMG-CoA_N_dom"/>
</dbReference>
<dbReference type="SUPFAM" id="SSF55035">
    <property type="entry name" value="NAD-binding domain of HMG-CoA reductase"/>
    <property type="match status" value="1"/>
</dbReference>
<dbReference type="Pfam" id="PF00368">
    <property type="entry name" value="HMG-CoA_red"/>
    <property type="match status" value="1"/>
</dbReference>
<dbReference type="PROSITE" id="PS00318">
    <property type="entry name" value="HMG_COA_REDUCTASE_2"/>
    <property type="match status" value="1"/>
</dbReference>
<evidence type="ECO:0000259" key="10">
    <source>
        <dbReference type="PROSITE" id="PS50156"/>
    </source>
</evidence>
<evidence type="ECO:0000256" key="1">
    <source>
        <dbReference type="ARBA" id="ARBA00004477"/>
    </source>
</evidence>
<dbReference type="CDD" id="cd00643">
    <property type="entry name" value="HMG-CoA_reductase_classI"/>
    <property type="match status" value="1"/>
</dbReference>
<dbReference type="FunFam" id="1.10.3270.10:FF:000001">
    <property type="entry name" value="3-hydroxy-3-methylglutaryl coenzyme A reductase"/>
    <property type="match status" value="1"/>
</dbReference>
<dbReference type="FunFam" id="3.30.70.420:FF:000001">
    <property type="entry name" value="3-hydroxy-3-methylglutaryl coenzyme A reductase"/>
    <property type="match status" value="1"/>
</dbReference>
<dbReference type="InterPro" id="IPR009023">
    <property type="entry name" value="HMG_CoA_Rdtase_NAD(P)-bd_sf"/>
</dbReference>
<dbReference type="GO" id="GO:0006696">
    <property type="term" value="P:ergosterol biosynthetic process"/>
    <property type="evidence" value="ECO:0007669"/>
    <property type="project" value="TreeGrafter"/>
</dbReference>
<dbReference type="GO" id="GO:0005778">
    <property type="term" value="C:peroxisomal membrane"/>
    <property type="evidence" value="ECO:0007669"/>
    <property type="project" value="TreeGrafter"/>
</dbReference>
<dbReference type="Gene3D" id="3.90.770.10">
    <property type="entry name" value="3-hydroxy-3-methylglutaryl-coenzyme A Reductase, Chain A, domain 2"/>
    <property type="match status" value="1"/>
</dbReference>
<dbReference type="GO" id="GO:0004420">
    <property type="term" value="F:hydroxymethylglutaryl-CoA reductase (NADPH) activity"/>
    <property type="evidence" value="ECO:0007669"/>
    <property type="project" value="UniProtKB-EC"/>
</dbReference>
<evidence type="ECO:0000256" key="4">
    <source>
        <dbReference type="ARBA" id="ARBA00022824"/>
    </source>
</evidence>
<evidence type="ECO:0000256" key="5">
    <source>
        <dbReference type="ARBA" id="ARBA00022857"/>
    </source>
</evidence>
<comment type="caution">
    <text evidence="11">The sequence shown here is derived from an EMBL/GenBank/DDBJ whole genome shotgun (WGS) entry which is preliminary data.</text>
</comment>
<dbReference type="InterPro" id="IPR004554">
    <property type="entry name" value="HMG_CoA_Rdtase_eu_arc"/>
</dbReference>
<dbReference type="EC" id="1.1.1.34" evidence="9"/>
<comment type="similarity">
    <text evidence="2 9">Belongs to the HMG-CoA reductase family.</text>
</comment>
<dbReference type="Proteomes" id="UP000091918">
    <property type="component" value="Unassembled WGS sequence"/>
</dbReference>
<feature type="transmembrane region" description="Helical" evidence="9">
    <location>
        <begin position="399"/>
        <end position="421"/>
    </location>
</feature>
<dbReference type="SUPFAM" id="SSF56542">
    <property type="entry name" value="Substrate-binding domain of HMG-CoA reductase"/>
    <property type="match status" value="1"/>
</dbReference>
<comment type="pathway">
    <text evidence="9">Metabolic intermediate biosynthesis; (R)-mevalonate biosynthesis; (R)-mevalonate from acetyl-CoA: step 3/3.</text>
</comment>
<evidence type="ECO:0000313" key="11">
    <source>
        <dbReference type="EMBL" id="OAX81689.1"/>
    </source>
</evidence>
<feature type="transmembrane region" description="Helical" evidence="9">
    <location>
        <begin position="298"/>
        <end position="318"/>
    </location>
</feature>
<sequence>MRGSWLIPQRFRNVNEADSAEVGWLNRRLTKALQAVSRRACLHPIHTIVVIALLASTTYVGLLEGSLFDAVRDVGAGPGQLDVEPLLKGARNLRLGDATGWRWQVDNAAHLEDTNNVQHLALTTFVFPDSSSRSPQVPPAANNVAIPSNCSAEPIPHTPNLLSPISHDSSLAFAVPYEQISEFLRAAQEIPTSKDAKDGAEQKKWIMKATRSSSSGSRRALRIWFTDAWNSFVDLLKHAETVDIIIMVLGYISMHLTFVSLFLSMRRLGSKFWLAATVLFSGVFAFLFGLLVTTKLGVPINMVLLSEGLPFLVVTIGFEKPIILTKAVLSASLDTRRQAPPRQPGSTTVSSPSSIQDAIQFAIKAKGFEIVRDYCIEIAILVAGAASGVQGGLRQFCFLAAWILFFDCVLLFTFYTTILCIKLEINRIKRHVALRKALEEDGINRTVAENVAASNDWPRMSPEGTGANGEAKGGNTNGVFGKKVKASSVPKFKILMVGGFVLVNVFNLCTLPFRNRGDGLLFPALSKISNVLSPAPIDPFKVAENGLDSIYVSAKSKQQETVVTVLAPIKYNLEYPSVHYAEVEEGGIFDIEYTDQFLDAVGGKVIESLLKSLDDPIISKWIIAALTFSVILNGYLFNAARWSIKEPEPVNEIAKEPEIDHEKEQRKQEVKANGTLRSREECEKLLKEKMAPFLTDEELIDLSLRGKIPGYALEKTMEDPSIPRIDALTRAVKIRRAAIARNPQTAYLTSSLESSRVPYQDYNYTLVHGACCENVIGYLPLPLGLAGPLTIDGQSYFIPMATTEGVLVASTSRGCKAINAGGGAVTVITGDGMTRGPCVAFPTLARAGAAKVWLDSEEGQTVMKNAFNSTSRFARLQSMKTAMAGTNLYIRFKTTTGDAMGMNMISKGVEKALQVMSNEAGFDDMDTISVSGNYCTDKKPAAINWIDGRGKAVVAEAIIPGDVVRSVLKSDVDALVELNISKNLVGSAMAGSIGGFNAHASNIVTALFLATGQDPAQNVESSNCITMMKNLNGNLQISVSMPSIEVGTIGGGTILEAQSAMLELLGVRGAHPTNPGDNARRLARIVGAAVLAGELSLCSALAAGHLVKAHMAHNRSSAAVAAMSSTSTRSVTPVSAAVGAAAAGLAMTAGSGSAAGR</sequence>
<feature type="transmembrane region" description="Helical" evidence="9">
    <location>
        <begin position="244"/>
        <end position="265"/>
    </location>
</feature>
<dbReference type="EMBL" id="LGUA01000427">
    <property type="protein sequence ID" value="OAX81689.1"/>
    <property type="molecule type" value="Genomic_DNA"/>
</dbReference>
<feature type="domain" description="SSD" evidence="10">
    <location>
        <begin position="243"/>
        <end position="421"/>
    </location>
</feature>
<dbReference type="InterPro" id="IPR009029">
    <property type="entry name" value="HMG_CoA_Rdtase_sub-bd_dom_sf"/>
</dbReference>
<dbReference type="PROSITE" id="PS01192">
    <property type="entry name" value="HMG_COA_REDUCTASE_3"/>
    <property type="match status" value="1"/>
</dbReference>
<dbReference type="PANTHER" id="PTHR10572">
    <property type="entry name" value="3-HYDROXY-3-METHYLGLUTARYL-COENZYME A REDUCTASE"/>
    <property type="match status" value="1"/>
</dbReference>
<evidence type="ECO:0000256" key="2">
    <source>
        <dbReference type="ARBA" id="ARBA00007661"/>
    </source>
</evidence>
<dbReference type="STRING" id="1658172.A0A1B7NY41"/>
<dbReference type="GO" id="GO:0015936">
    <property type="term" value="P:coenzyme A metabolic process"/>
    <property type="evidence" value="ECO:0007669"/>
    <property type="project" value="InterPro"/>
</dbReference>
<dbReference type="PRINTS" id="PR00071">
    <property type="entry name" value="HMGCOARDTASE"/>
</dbReference>
<dbReference type="InterPro" id="IPR000731">
    <property type="entry name" value="SSD"/>
</dbReference>
<dbReference type="InterPro" id="IPR023282">
    <property type="entry name" value="HMG_CoA_Rdtase_N"/>
</dbReference>
<evidence type="ECO:0000256" key="8">
    <source>
        <dbReference type="ARBA" id="ARBA00023136"/>
    </source>
</evidence>
<evidence type="ECO:0000256" key="3">
    <source>
        <dbReference type="ARBA" id="ARBA00022692"/>
    </source>
</evidence>
<comment type="subcellular location">
    <subcellularLocation>
        <location evidence="1 9">Endoplasmic reticulum membrane</location>
        <topology evidence="1 9">Multi-pass membrane protein</topology>
    </subcellularLocation>
</comment>
<keyword evidence="5 9" id="KW-0521">NADP</keyword>
<dbReference type="OrthoDB" id="310654at2759"/>
<dbReference type="Pfam" id="PF13323">
    <property type="entry name" value="HPIH"/>
    <property type="match status" value="1"/>
</dbReference>
<dbReference type="InterPro" id="IPR002202">
    <property type="entry name" value="HMG_CoA_Rdtase"/>
</dbReference>
<evidence type="ECO:0000256" key="7">
    <source>
        <dbReference type="ARBA" id="ARBA00023002"/>
    </source>
</evidence>
<evidence type="ECO:0000313" key="12">
    <source>
        <dbReference type="Proteomes" id="UP000091918"/>
    </source>
</evidence>
<dbReference type="InterPro" id="IPR023074">
    <property type="entry name" value="HMG_CoA_Rdtase_cat_sf"/>
</dbReference>
<dbReference type="InterPro" id="IPR023076">
    <property type="entry name" value="HMG_CoA_Rdtase_CS"/>
</dbReference>
<keyword evidence="7 9" id="KW-0560">Oxidoreductase</keyword>
<dbReference type="AlphaFoldDB" id="A0A1B7NY41"/>
<dbReference type="PROSITE" id="PS00066">
    <property type="entry name" value="HMG_COA_REDUCTASE_1"/>
    <property type="match status" value="1"/>
</dbReference>
<dbReference type="PROSITE" id="PS50065">
    <property type="entry name" value="HMG_COA_REDUCTASE_4"/>
    <property type="match status" value="1"/>
</dbReference>
<keyword evidence="6 9" id="KW-1133">Transmembrane helix</keyword>